<organism evidence="3 4">
    <name type="scientific">Gulosibacter chungangensis</name>
    <dbReference type="NCBI Taxonomy" id="979746"/>
    <lineage>
        <taxon>Bacteria</taxon>
        <taxon>Bacillati</taxon>
        <taxon>Actinomycetota</taxon>
        <taxon>Actinomycetes</taxon>
        <taxon>Micrococcales</taxon>
        <taxon>Microbacteriaceae</taxon>
        <taxon>Gulosibacter</taxon>
    </lineage>
</organism>
<keyword evidence="2" id="KW-0812">Transmembrane</keyword>
<name>A0A7J5BGC6_9MICO</name>
<keyword evidence="2" id="KW-0472">Membrane</keyword>
<keyword evidence="4" id="KW-1185">Reference proteome</keyword>
<protein>
    <submittedName>
        <fullName evidence="3">DUF4229 domain-containing protein</fullName>
    </submittedName>
</protein>
<evidence type="ECO:0000313" key="3">
    <source>
        <dbReference type="EMBL" id="KAB1644952.1"/>
    </source>
</evidence>
<evidence type="ECO:0000313" key="4">
    <source>
        <dbReference type="Proteomes" id="UP000433493"/>
    </source>
</evidence>
<dbReference type="EMBL" id="WBKB01000001">
    <property type="protein sequence ID" value="KAB1644952.1"/>
    <property type="molecule type" value="Genomic_DNA"/>
</dbReference>
<sequence>MKTSRAWTIYILVRVLAFIVPFGIVMLVLPTWQWNWLVGVIVGAIVSLAISQIFLYRERFAVAESLQERAESRAAQKDQRRPIDVEEDADIDAQVEGAGEQDASGPADEGDADGKPDA</sequence>
<feature type="transmembrane region" description="Helical" evidence="2">
    <location>
        <begin position="7"/>
        <end position="28"/>
    </location>
</feature>
<reference evidence="3 4" key="1">
    <citation type="submission" date="2019-09" db="EMBL/GenBank/DDBJ databases">
        <title>Phylogeny of genus Pseudoclavibacter and closely related genus.</title>
        <authorList>
            <person name="Li Y."/>
        </authorList>
    </citation>
    <scope>NUCLEOTIDE SEQUENCE [LARGE SCALE GENOMIC DNA]</scope>
    <source>
        <strain evidence="3 4">KCTC 13959</strain>
    </source>
</reference>
<keyword evidence="2" id="KW-1133">Transmembrane helix</keyword>
<evidence type="ECO:0000256" key="1">
    <source>
        <dbReference type="SAM" id="MobiDB-lite"/>
    </source>
</evidence>
<dbReference type="InterPro" id="IPR025323">
    <property type="entry name" value="DUF4229"/>
</dbReference>
<feature type="region of interest" description="Disordered" evidence="1">
    <location>
        <begin position="70"/>
        <end position="118"/>
    </location>
</feature>
<dbReference type="RefSeq" id="WP_158050964.1">
    <property type="nucleotide sequence ID" value="NZ_WBKB01000001.1"/>
</dbReference>
<comment type="caution">
    <text evidence="3">The sequence shown here is derived from an EMBL/GenBank/DDBJ whole genome shotgun (WGS) entry which is preliminary data.</text>
</comment>
<dbReference type="OrthoDB" id="5126175at2"/>
<proteinExistence type="predicted"/>
<accession>A0A7J5BGC6</accession>
<gene>
    <name evidence="3" type="ORF">F8O05_01420</name>
</gene>
<dbReference type="Pfam" id="PF14012">
    <property type="entry name" value="DUF4229"/>
    <property type="match status" value="1"/>
</dbReference>
<feature type="transmembrane region" description="Helical" evidence="2">
    <location>
        <begin position="34"/>
        <end position="56"/>
    </location>
</feature>
<evidence type="ECO:0000256" key="2">
    <source>
        <dbReference type="SAM" id="Phobius"/>
    </source>
</evidence>
<feature type="compositionally biased region" description="Basic and acidic residues" evidence="1">
    <location>
        <begin position="70"/>
        <end position="84"/>
    </location>
</feature>
<dbReference type="Proteomes" id="UP000433493">
    <property type="component" value="Unassembled WGS sequence"/>
</dbReference>
<dbReference type="AlphaFoldDB" id="A0A7J5BGC6"/>